<dbReference type="Gene3D" id="1.20.1720.10">
    <property type="entry name" value="Multidrug resistance protein D"/>
    <property type="match status" value="1"/>
</dbReference>
<dbReference type="Pfam" id="PF07690">
    <property type="entry name" value="MFS_1"/>
    <property type="match status" value="1"/>
</dbReference>
<feature type="transmembrane region" description="Helical" evidence="8">
    <location>
        <begin position="263"/>
        <end position="288"/>
    </location>
</feature>
<keyword evidence="4" id="KW-1003">Cell membrane</keyword>
<proteinExistence type="inferred from homology"/>
<feature type="transmembrane region" description="Helical" evidence="8">
    <location>
        <begin position="150"/>
        <end position="173"/>
    </location>
</feature>
<dbReference type="InterPro" id="IPR036259">
    <property type="entry name" value="MFS_trans_sf"/>
</dbReference>
<evidence type="ECO:0000313" key="11">
    <source>
        <dbReference type="Proteomes" id="UP000000447"/>
    </source>
</evidence>
<dbReference type="CDD" id="cd17320">
    <property type="entry name" value="MFS_MdfA_MDR_like"/>
    <property type="match status" value="1"/>
</dbReference>
<evidence type="ECO:0000313" key="10">
    <source>
        <dbReference type="EMBL" id="ACM04964.1"/>
    </source>
</evidence>
<dbReference type="EMBL" id="CP001275">
    <property type="protein sequence ID" value="ACM04964.1"/>
    <property type="molecule type" value="Genomic_DNA"/>
</dbReference>
<reference evidence="10 11" key="1">
    <citation type="journal article" date="2009" name="PLoS ONE">
        <title>Complete genome sequence of the aerobic CO-oxidizing thermophile Thermomicrobium roseum.</title>
        <authorList>
            <person name="Wu D."/>
            <person name="Raymond J."/>
            <person name="Wu M."/>
            <person name="Chatterji S."/>
            <person name="Ren Q."/>
            <person name="Graham J.E."/>
            <person name="Bryant D.A."/>
            <person name="Robb F."/>
            <person name="Colman A."/>
            <person name="Tallon L.J."/>
            <person name="Badger J.H."/>
            <person name="Madupu R."/>
            <person name="Ward N.L."/>
            <person name="Eisen J.A."/>
        </authorList>
    </citation>
    <scope>NUCLEOTIDE SEQUENCE [LARGE SCALE GENOMIC DNA]</scope>
    <source>
        <strain evidence="11">ATCC 27502 / DSM 5159 / P-2</strain>
    </source>
</reference>
<dbReference type="GO" id="GO:1990961">
    <property type="term" value="P:xenobiotic detoxification by transmembrane export across the plasma membrane"/>
    <property type="evidence" value="ECO:0007669"/>
    <property type="project" value="InterPro"/>
</dbReference>
<dbReference type="InterPro" id="IPR004812">
    <property type="entry name" value="Efflux_drug-R_Bcr/CmlA"/>
</dbReference>
<dbReference type="PANTHER" id="PTHR23502:SF132">
    <property type="entry name" value="POLYAMINE TRANSPORTER 2-RELATED"/>
    <property type="match status" value="1"/>
</dbReference>
<dbReference type="InterPro" id="IPR020846">
    <property type="entry name" value="MFS_dom"/>
</dbReference>
<feature type="transmembrane region" description="Helical" evidence="8">
    <location>
        <begin position="352"/>
        <end position="374"/>
    </location>
</feature>
<keyword evidence="5 8" id="KW-0812">Transmembrane</keyword>
<evidence type="ECO:0000256" key="1">
    <source>
        <dbReference type="ARBA" id="ARBA00004651"/>
    </source>
</evidence>
<evidence type="ECO:0000256" key="8">
    <source>
        <dbReference type="SAM" id="Phobius"/>
    </source>
</evidence>
<feature type="transmembrane region" description="Helical" evidence="8">
    <location>
        <begin position="386"/>
        <end position="405"/>
    </location>
</feature>
<keyword evidence="6 8" id="KW-1133">Transmembrane helix</keyword>
<feature type="transmembrane region" description="Helical" evidence="8">
    <location>
        <begin position="93"/>
        <end position="111"/>
    </location>
</feature>
<dbReference type="PROSITE" id="PS50850">
    <property type="entry name" value="MFS"/>
    <property type="match status" value="1"/>
</dbReference>
<evidence type="ECO:0000256" key="4">
    <source>
        <dbReference type="ARBA" id="ARBA00022475"/>
    </source>
</evidence>
<feature type="transmembrane region" description="Helical" evidence="8">
    <location>
        <begin position="179"/>
        <end position="197"/>
    </location>
</feature>
<keyword evidence="3" id="KW-0813">Transport</keyword>
<evidence type="ECO:0000256" key="2">
    <source>
        <dbReference type="ARBA" id="ARBA00006236"/>
    </source>
</evidence>
<dbReference type="GO" id="GO:0042910">
    <property type="term" value="F:xenobiotic transmembrane transporter activity"/>
    <property type="evidence" value="ECO:0007669"/>
    <property type="project" value="InterPro"/>
</dbReference>
<keyword evidence="7 8" id="KW-0472">Membrane</keyword>
<feature type="transmembrane region" description="Helical" evidence="8">
    <location>
        <begin position="295"/>
        <end position="315"/>
    </location>
</feature>
<feature type="transmembrane region" description="Helical" evidence="8">
    <location>
        <begin position="61"/>
        <end position="81"/>
    </location>
</feature>
<feature type="domain" description="Major facilitator superfamily (MFS) profile" evidence="9">
    <location>
        <begin position="26"/>
        <end position="412"/>
    </location>
</feature>
<dbReference type="InterPro" id="IPR011701">
    <property type="entry name" value="MFS"/>
</dbReference>
<dbReference type="NCBIfam" id="TIGR00710">
    <property type="entry name" value="efflux_Bcr_CflA"/>
    <property type="match status" value="1"/>
</dbReference>
<comment type="similarity">
    <text evidence="2">Belongs to the major facilitator superfamily. Bcr/CmlA family.</text>
</comment>
<name>B9KZR7_THERP</name>
<evidence type="ECO:0000256" key="7">
    <source>
        <dbReference type="ARBA" id="ARBA00023136"/>
    </source>
</evidence>
<protein>
    <submittedName>
        <fullName evidence="10">MFS permease</fullName>
    </submittedName>
</protein>
<keyword evidence="11" id="KW-1185">Reference proteome</keyword>
<evidence type="ECO:0000259" key="9">
    <source>
        <dbReference type="PROSITE" id="PS50850"/>
    </source>
</evidence>
<gene>
    <name evidence="10" type="ordered locus">trd_1537</name>
</gene>
<comment type="subcellular location">
    <subcellularLocation>
        <location evidence="1">Cell membrane</location>
        <topology evidence="1">Multi-pass membrane protein</topology>
    </subcellularLocation>
</comment>
<dbReference type="Proteomes" id="UP000000447">
    <property type="component" value="Chromosome"/>
</dbReference>
<organism evidence="10 11">
    <name type="scientific">Thermomicrobium roseum (strain ATCC 27502 / DSM 5159 / P-2)</name>
    <dbReference type="NCBI Taxonomy" id="309801"/>
    <lineage>
        <taxon>Bacteria</taxon>
        <taxon>Pseudomonadati</taxon>
        <taxon>Thermomicrobiota</taxon>
        <taxon>Thermomicrobia</taxon>
        <taxon>Thermomicrobiales</taxon>
        <taxon>Thermomicrobiaceae</taxon>
        <taxon>Thermomicrobium</taxon>
    </lineage>
</organism>
<dbReference type="HOGENOM" id="CLU_001265_47_0_0"/>
<dbReference type="AlphaFoldDB" id="B9KZR7"/>
<feature type="transmembrane region" description="Helical" evidence="8">
    <location>
        <begin position="218"/>
        <end position="243"/>
    </location>
</feature>
<feature type="transmembrane region" description="Helical" evidence="8">
    <location>
        <begin position="21"/>
        <end position="41"/>
    </location>
</feature>
<dbReference type="SUPFAM" id="SSF103473">
    <property type="entry name" value="MFS general substrate transporter"/>
    <property type="match status" value="1"/>
</dbReference>
<accession>B9KZR7</accession>
<dbReference type="eggNOG" id="COG2814">
    <property type="taxonomic scope" value="Bacteria"/>
</dbReference>
<sequence length="417" mass="44530">MIMEDGRSATVPSETARSRVLPVWELTAVLGLLMAMSAFAIDIMLPALRDIAFAFRIDETRAQLVVNVYFLGFAIGQLFFGPLSDQIGRRVPLLLAAGGYGVTVLAMLFAPTFGLLLVLRFVQGCFASGLRATGIAMVRDASRGEAMARIVSFASVVLLAAPLFAPSLGVLLLRWGWRAPFAFLAVLAVGLLGWVFLRVPETLPPSRRARQNLDHLWSAARAFWAAKPSVAFTLILGISYGVMQAYLASAPQLVKGYFGFSNQAFALAFAAGGLAQVVGTLTNGWLITRLGLRRVLPAALALLALATTALVVTSAATPRFLSFWAGVVLMFFAIALIFPNANSAALEPLGRIAGFASSLVGFGSTVLASMFGTAIGQLSAGEPHRFALGLWLLSLVNLVVLAWLFRLGWTRQRPAPS</sequence>
<evidence type="ECO:0000256" key="3">
    <source>
        <dbReference type="ARBA" id="ARBA00022448"/>
    </source>
</evidence>
<dbReference type="KEGG" id="tro:trd_1537"/>
<dbReference type="PANTHER" id="PTHR23502">
    <property type="entry name" value="MAJOR FACILITATOR SUPERFAMILY"/>
    <property type="match status" value="1"/>
</dbReference>
<dbReference type="GO" id="GO:0005886">
    <property type="term" value="C:plasma membrane"/>
    <property type="evidence" value="ECO:0007669"/>
    <property type="project" value="UniProtKB-SubCell"/>
</dbReference>
<evidence type="ECO:0000256" key="5">
    <source>
        <dbReference type="ARBA" id="ARBA00022692"/>
    </source>
</evidence>
<evidence type="ECO:0000256" key="6">
    <source>
        <dbReference type="ARBA" id="ARBA00022989"/>
    </source>
</evidence>
<feature type="transmembrane region" description="Helical" evidence="8">
    <location>
        <begin position="321"/>
        <end position="340"/>
    </location>
</feature>